<proteinExistence type="predicted"/>
<protein>
    <submittedName>
        <fullName evidence="2">Uncharacterized protein</fullName>
    </submittedName>
</protein>
<keyword evidence="1" id="KW-0812">Transmembrane</keyword>
<gene>
    <name evidence="2" type="ORF">MHBO_001626</name>
</gene>
<name>A0ABV2AK76_9EUKA</name>
<dbReference type="EMBL" id="JBDODL010000429">
    <property type="protein sequence ID" value="MES1919874.1"/>
    <property type="molecule type" value="Genomic_DNA"/>
</dbReference>
<dbReference type="Proteomes" id="UP001439008">
    <property type="component" value="Unassembled WGS sequence"/>
</dbReference>
<sequence>MAISDISESTTETCTFKSKEFTYQASFYNTIENSCIFILPENTEYLAPYPKNQKFVFGNGPVLVKCVKGAHVENADEIAYKMECENGVVSNKNCVFGILESEKVVDSEEYIPPLYVIVFMPFTALFMGVGSFRILVRLNSS</sequence>
<evidence type="ECO:0000313" key="3">
    <source>
        <dbReference type="Proteomes" id="UP001439008"/>
    </source>
</evidence>
<keyword evidence="1" id="KW-0472">Membrane</keyword>
<keyword evidence="3" id="KW-1185">Reference proteome</keyword>
<accession>A0ABV2AK76</accession>
<comment type="caution">
    <text evidence="2">The sequence shown here is derived from an EMBL/GenBank/DDBJ whole genome shotgun (WGS) entry which is preliminary data.</text>
</comment>
<evidence type="ECO:0000256" key="1">
    <source>
        <dbReference type="SAM" id="Phobius"/>
    </source>
</evidence>
<feature type="transmembrane region" description="Helical" evidence="1">
    <location>
        <begin position="114"/>
        <end position="136"/>
    </location>
</feature>
<evidence type="ECO:0000313" key="2">
    <source>
        <dbReference type="EMBL" id="MES1919874.1"/>
    </source>
</evidence>
<keyword evidence="1" id="KW-1133">Transmembrane helix</keyword>
<organism evidence="2 3">
    <name type="scientific">Bonamia ostreae</name>
    <dbReference type="NCBI Taxonomy" id="126728"/>
    <lineage>
        <taxon>Eukaryota</taxon>
        <taxon>Sar</taxon>
        <taxon>Rhizaria</taxon>
        <taxon>Endomyxa</taxon>
        <taxon>Ascetosporea</taxon>
        <taxon>Haplosporida</taxon>
        <taxon>Bonamia</taxon>
    </lineage>
</organism>
<reference evidence="2 3" key="1">
    <citation type="journal article" date="2024" name="BMC Biol.">
        <title>Comparative genomics of Ascetosporea gives new insight into the evolutionary basis for animal parasitism in Rhizaria.</title>
        <authorList>
            <person name="Hiltunen Thoren M."/>
            <person name="Onut-Brannstrom I."/>
            <person name="Alfjorden A."/>
            <person name="Peckova H."/>
            <person name="Swords F."/>
            <person name="Hooper C."/>
            <person name="Holzer A.S."/>
            <person name="Bass D."/>
            <person name="Burki F."/>
        </authorList>
    </citation>
    <scope>NUCLEOTIDE SEQUENCE [LARGE SCALE GENOMIC DNA]</scope>
    <source>
        <strain evidence="2">20-A016</strain>
    </source>
</reference>